<dbReference type="InterPro" id="IPR049177">
    <property type="entry name" value="MgtC_SapB_SrpB_YhiD_N"/>
</dbReference>
<evidence type="ECO:0000256" key="6">
    <source>
        <dbReference type="ARBA" id="ARBA00023136"/>
    </source>
</evidence>
<evidence type="ECO:0000256" key="7">
    <source>
        <dbReference type="SAM" id="Phobius"/>
    </source>
</evidence>
<evidence type="ECO:0000256" key="2">
    <source>
        <dbReference type="ARBA" id="ARBA00009298"/>
    </source>
</evidence>
<comment type="subcellular location">
    <subcellularLocation>
        <location evidence="1">Cell membrane</location>
        <topology evidence="1">Multi-pass membrane protein</topology>
    </subcellularLocation>
</comment>
<feature type="transmembrane region" description="Helical" evidence="7">
    <location>
        <begin position="34"/>
        <end position="51"/>
    </location>
</feature>
<gene>
    <name evidence="9" type="ORF">GCM10023149_14230</name>
</gene>
<proteinExistence type="inferred from homology"/>
<dbReference type="InterPro" id="IPR003416">
    <property type="entry name" value="MgtC/SapB/SrpB/YhiD_fam"/>
</dbReference>
<keyword evidence="10" id="KW-1185">Reference proteome</keyword>
<keyword evidence="6 7" id="KW-0472">Membrane</keyword>
<dbReference type="PRINTS" id="PR01837">
    <property type="entry name" value="MGTCSAPBPROT"/>
</dbReference>
<feature type="transmembrane region" description="Helical" evidence="7">
    <location>
        <begin position="63"/>
        <end position="80"/>
    </location>
</feature>
<evidence type="ECO:0000256" key="4">
    <source>
        <dbReference type="ARBA" id="ARBA00022692"/>
    </source>
</evidence>
<name>A0ABP8G3T1_9SPHI</name>
<sequence length="211" mass="23226">MDFTIETKDLISILMSVICGGIIGLEREYKHKSAGFRTIVLITLGSTIFTIASRHGLKSDDRIAANIITGIGFIGAGVIFKDQFSVRGLTTAAVIWTSAAIGMTVGIGYHALALLLTVVTMCILLLMNRVEKMVSLLQKQRRLNVTFRTADFEQVKNLEEMLSNKQLIADRLQVSKDQDTLTVVWHISGKKAVLLSLNEVLANMPSIISFK</sequence>
<evidence type="ECO:0000256" key="1">
    <source>
        <dbReference type="ARBA" id="ARBA00004651"/>
    </source>
</evidence>
<accession>A0ABP8G3T1</accession>
<reference evidence="10" key="1">
    <citation type="journal article" date="2019" name="Int. J. Syst. Evol. Microbiol.">
        <title>The Global Catalogue of Microorganisms (GCM) 10K type strain sequencing project: providing services to taxonomists for standard genome sequencing and annotation.</title>
        <authorList>
            <consortium name="The Broad Institute Genomics Platform"/>
            <consortium name="The Broad Institute Genome Sequencing Center for Infectious Disease"/>
            <person name="Wu L."/>
            <person name="Ma J."/>
        </authorList>
    </citation>
    <scope>NUCLEOTIDE SEQUENCE [LARGE SCALE GENOMIC DNA]</scope>
    <source>
        <strain evidence="10">JCM 17705</strain>
    </source>
</reference>
<keyword evidence="4 7" id="KW-0812">Transmembrane</keyword>
<evidence type="ECO:0000259" key="8">
    <source>
        <dbReference type="Pfam" id="PF02308"/>
    </source>
</evidence>
<protein>
    <submittedName>
        <fullName evidence="9">MgtC/SapB family protein</fullName>
    </submittedName>
</protein>
<evidence type="ECO:0000313" key="10">
    <source>
        <dbReference type="Proteomes" id="UP001500582"/>
    </source>
</evidence>
<evidence type="ECO:0000313" key="9">
    <source>
        <dbReference type="EMBL" id="GAA4316927.1"/>
    </source>
</evidence>
<dbReference type="RefSeq" id="WP_345210328.1">
    <property type="nucleotide sequence ID" value="NZ_BAABFT010000003.1"/>
</dbReference>
<keyword evidence="5 7" id="KW-1133">Transmembrane helix</keyword>
<evidence type="ECO:0000256" key="5">
    <source>
        <dbReference type="ARBA" id="ARBA00022989"/>
    </source>
</evidence>
<comment type="caution">
    <text evidence="9">The sequence shown here is derived from an EMBL/GenBank/DDBJ whole genome shotgun (WGS) entry which is preliminary data.</text>
</comment>
<comment type="similarity">
    <text evidence="2">Belongs to the MgtC/SapB family.</text>
</comment>
<feature type="transmembrane region" description="Helical" evidence="7">
    <location>
        <begin position="100"/>
        <end position="126"/>
    </location>
</feature>
<evidence type="ECO:0000256" key="3">
    <source>
        <dbReference type="ARBA" id="ARBA00022475"/>
    </source>
</evidence>
<organism evidence="9 10">
    <name type="scientific">Mucilaginibacter gynuensis</name>
    <dbReference type="NCBI Taxonomy" id="1302236"/>
    <lineage>
        <taxon>Bacteria</taxon>
        <taxon>Pseudomonadati</taxon>
        <taxon>Bacteroidota</taxon>
        <taxon>Sphingobacteriia</taxon>
        <taxon>Sphingobacteriales</taxon>
        <taxon>Sphingobacteriaceae</taxon>
        <taxon>Mucilaginibacter</taxon>
    </lineage>
</organism>
<dbReference type="PANTHER" id="PTHR33778:SF1">
    <property type="entry name" value="MAGNESIUM TRANSPORTER YHID-RELATED"/>
    <property type="match status" value="1"/>
</dbReference>
<dbReference type="Pfam" id="PF02308">
    <property type="entry name" value="MgtC"/>
    <property type="match status" value="1"/>
</dbReference>
<dbReference type="EMBL" id="BAABFT010000003">
    <property type="protein sequence ID" value="GAA4316927.1"/>
    <property type="molecule type" value="Genomic_DNA"/>
</dbReference>
<dbReference type="Proteomes" id="UP001500582">
    <property type="component" value="Unassembled WGS sequence"/>
</dbReference>
<feature type="domain" description="MgtC/SapB/SrpB/YhiD N-terminal" evidence="8">
    <location>
        <begin position="13"/>
        <end position="132"/>
    </location>
</feature>
<keyword evidence="3" id="KW-1003">Cell membrane</keyword>
<dbReference type="PANTHER" id="PTHR33778">
    <property type="entry name" value="PROTEIN MGTC"/>
    <property type="match status" value="1"/>
</dbReference>